<proteinExistence type="predicted"/>
<gene>
    <name evidence="2" type="ORF">J2S74_000657</name>
</gene>
<dbReference type="Proteomes" id="UP001230005">
    <property type="component" value="Unassembled WGS sequence"/>
</dbReference>
<reference evidence="2 3" key="1">
    <citation type="submission" date="2023-07" db="EMBL/GenBank/DDBJ databases">
        <title>Genomic Encyclopedia of Type Strains, Phase IV (KMG-IV): sequencing the most valuable type-strain genomes for metagenomic binning, comparative biology and taxonomic classification.</title>
        <authorList>
            <person name="Goeker M."/>
        </authorList>
    </citation>
    <scope>NUCLEOTIDE SEQUENCE [LARGE SCALE GENOMIC DNA]</scope>
    <source>
        <strain evidence="2 3">DSM 9768</strain>
    </source>
</reference>
<accession>A0ABT9ZSY3</accession>
<comment type="caution">
    <text evidence="2">The sequence shown here is derived from an EMBL/GenBank/DDBJ whole genome shotgun (WGS) entry which is preliminary data.</text>
</comment>
<evidence type="ECO:0000313" key="2">
    <source>
        <dbReference type="EMBL" id="MDQ0253285.1"/>
    </source>
</evidence>
<name>A0ABT9ZSY3_9BACI</name>
<organism evidence="2 3">
    <name type="scientific">Evansella vedderi</name>
    <dbReference type="NCBI Taxonomy" id="38282"/>
    <lineage>
        <taxon>Bacteria</taxon>
        <taxon>Bacillati</taxon>
        <taxon>Bacillota</taxon>
        <taxon>Bacilli</taxon>
        <taxon>Bacillales</taxon>
        <taxon>Bacillaceae</taxon>
        <taxon>Evansella</taxon>
    </lineage>
</organism>
<keyword evidence="3" id="KW-1185">Reference proteome</keyword>
<protein>
    <submittedName>
        <fullName evidence="2">Uncharacterized protein</fullName>
    </submittedName>
</protein>
<feature type="region of interest" description="Disordered" evidence="1">
    <location>
        <begin position="1"/>
        <end position="33"/>
    </location>
</feature>
<sequence>MKKRKKKQSNNIRSFVKTTIKRMNRNLGEDDEH</sequence>
<dbReference type="EMBL" id="JAUSUG010000002">
    <property type="protein sequence ID" value="MDQ0253285.1"/>
    <property type="molecule type" value="Genomic_DNA"/>
</dbReference>
<evidence type="ECO:0000313" key="3">
    <source>
        <dbReference type="Proteomes" id="UP001230005"/>
    </source>
</evidence>
<evidence type="ECO:0000256" key="1">
    <source>
        <dbReference type="SAM" id="MobiDB-lite"/>
    </source>
</evidence>